<dbReference type="KEGG" id="xop:PXO_05419"/>
<dbReference type="AlphaFoldDB" id="A0A0K0GFC2"/>
<dbReference type="Proteomes" id="UP000001740">
    <property type="component" value="Chromosome"/>
</dbReference>
<proteinExistence type="predicted"/>
<reference evidence="1 2" key="1">
    <citation type="journal article" date="2008" name="BMC Genomics">
        <title>Genome sequence and rapid evolution of the rice pathogen Xanthomonas oryzae pv. oryzae PXO99A.</title>
        <authorList>
            <person name="Salzberg S.L."/>
            <person name="Sommer D.D."/>
            <person name="Schatz M.C."/>
            <person name="Phillippy A.M."/>
            <person name="Rabinowicz P.D."/>
            <person name="Tsuge S."/>
            <person name="Furutani A."/>
            <person name="Ochiai H."/>
            <person name="Delcher A.L."/>
            <person name="Kelley D."/>
            <person name="Madupu R."/>
            <person name="Puiu D."/>
            <person name="Radune D."/>
            <person name="Shumway M."/>
            <person name="Trapnell C."/>
            <person name="Aparna G."/>
            <person name="Jha G."/>
            <person name="Pandey A."/>
            <person name="Patil P.B."/>
            <person name="Ishihara H."/>
            <person name="Meyer D.F."/>
            <person name="Szurek B."/>
            <person name="Verdier V."/>
            <person name="Koebnik R."/>
            <person name="Dow J.M."/>
            <person name="Ryan R.P."/>
            <person name="Hirata H."/>
            <person name="Tsuyumu S."/>
            <person name="Won Lee S."/>
            <person name="Seo Y.S."/>
            <person name="Sriariyanum M."/>
            <person name="Ronald P.C."/>
            <person name="Sonti R.V."/>
            <person name="Van Sluys M.A."/>
            <person name="Leach J.E."/>
            <person name="White F.F."/>
            <person name="Bogdanove A.J."/>
        </authorList>
    </citation>
    <scope>NUCLEOTIDE SEQUENCE [LARGE SCALE GENOMIC DNA]</scope>
    <source>
        <strain evidence="1 2">PXO99A</strain>
    </source>
</reference>
<dbReference type="HOGENOM" id="CLU_3350480_0_0_6"/>
<sequence length="37" mass="3976">MFIDALDRPLRPRFACCLHAAGARCGPACSSTPSARR</sequence>
<gene>
    <name evidence="1" type="ordered locus">PXO_05419</name>
</gene>
<organism evidence="1 2">
    <name type="scientific">Xanthomonas oryzae pv. oryzae (strain PXO99A)</name>
    <dbReference type="NCBI Taxonomy" id="360094"/>
    <lineage>
        <taxon>Bacteria</taxon>
        <taxon>Pseudomonadati</taxon>
        <taxon>Pseudomonadota</taxon>
        <taxon>Gammaproteobacteria</taxon>
        <taxon>Lysobacterales</taxon>
        <taxon>Lysobacteraceae</taxon>
        <taxon>Xanthomonas</taxon>
    </lineage>
</organism>
<evidence type="ECO:0000313" key="1">
    <source>
        <dbReference type="EMBL" id="ACD56776.1"/>
    </source>
</evidence>
<evidence type="ECO:0000313" key="2">
    <source>
        <dbReference type="Proteomes" id="UP000001740"/>
    </source>
</evidence>
<protein>
    <submittedName>
        <fullName evidence="1">Uncharacterized protein</fullName>
    </submittedName>
</protein>
<dbReference type="EMBL" id="CP000967">
    <property type="protein sequence ID" value="ACD56776.1"/>
    <property type="molecule type" value="Genomic_DNA"/>
</dbReference>
<accession>A0A0K0GFC2</accession>
<name>A0A0K0GFC2_XANOP</name>